<dbReference type="Proteomes" id="UP000033047">
    <property type="component" value="Unassembled WGS sequence"/>
</dbReference>
<dbReference type="InterPro" id="IPR000719">
    <property type="entry name" value="Prot_kinase_dom"/>
</dbReference>
<protein>
    <recommendedName>
        <fullName evidence="1">Protein kinase domain-containing protein</fullName>
    </recommendedName>
</protein>
<accession>A0A0F5IQE0</accession>
<name>A0A0F5IQE0_9BACT</name>
<dbReference type="SMART" id="SM00220">
    <property type="entry name" value="S_TKc"/>
    <property type="match status" value="1"/>
</dbReference>
<dbReference type="InterPro" id="IPR011009">
    <property type="entry name" value="Kinase-like_dom_sf"/>
</dbReference>
<evidence type="ECO:0000259" key="1">
    <source>
        <dbReference type="PROSITE" id="PS50011"/>
    </source>
</evidence>
<dbReference type="GO" id="GO:0005524">
    <property type="term" value="F:ATP binding"/>
    <property type="evidence" value="ECO:0007669"/>
    <property type="project" value="InterPro"/>
</dbReference>
<dbReference type="GO" id="GO:0004674">
    <property type="term" value="F:protein serine/threonine kinase activity"/>
    <property type="evidence" value="ECO:0007669"/>
    <property type="project" value="TreeGrafter"/>
</dbReference>
<gene>
    <name evidence="2" type="ORF">HMPREF1535_04560</name>
</gene>
<evidence type="ECO:0000313" key="2">
    <source>
        <dbReference type="EMBL" id="KKB47703.1"/>
    </source>
</evidence>
<feature type="domain" description="Protein kinase" evidence="1">
    <location>
        <begin position="17"/>
        <end position="299"/>
    </location>
</feature>
<sequence length="436" mass="49606">MPLIRGTVIQFADGTTGIVRSKIGEGGQGEVYQIEYQDKPRALKWYKGRPSSVFVDNLKRNVSRRIPASSFLWPKAISDSALGIGYVMDLVDSNLKDFSKFLANIHHFSSEDAVINAAINLCVAFQKLHLQGLAYFDLNDGNFFFNPDSGELQIGDNDNVSSADFNVSNIQGKRGYMAPEIVLDGNPNRYSDYYSLAIILFRLIFVDHPLHGKNMEKFPCMTPKVITYLYGTNPIFIFDPTNSDNEASQEFSPNALNRWGGVPSFVREAFIKAFSRNNQLNPQERMMESEWIKIFQRWRSCLNQCPSCGNVTYIEPKDKGVCKECGESYPIFWMQSNFKEYIPLVAGQKLYESQIGLDGHFVVVAEVVKTQNNDKILGIRNLSLIDWSVNYGTQQRIITKGQAFRLCDNMTIRFSNIKEMKIRLVNPQQVRDLVKI</sequence>
<dbReference type="GO" id="GO:0005737">
    <property type="term" value="C:cytoplasm"/>
    <property type="evidence" value="ECO:0007669"/>
    <property type="project" value="TreeGrafter"/>
</dbReference>
<dbReference type="STRING" id="927665.HMPREF1535_04560"/>
<organism evidence="2 3">
    <name type="scientific">Parabacteroides goldsteinii DSM 19448 = WAL 12034</name>
    <dbReference type="NCBI Taxonomy" id="927665"/>
    <lineage>
        <taxon>Bacteria</taxon>
        <taxon>Pseudomonadati</taxon>
        <taxon>Bacteroidota</taxon>
        <taxon>Bacteroidia</taxon>
        <taxon>Bacteroidales</taxon>
        <taxon>Tannerellaceae</taxon>
        <taxon>Parabacteroides</taxon>
    </lineage>
</organism>
<dbReference type="PATRIC" id="fig|927665.4.peg.4679"/>
<dbReference type="RefSeq" id="WP_052716771.1">
    <property type="nucleotide sequence ID" value="NZ_KQ033913.1"/>
</dbReference>
<dbReference type="SUPFAM" id="SSF56112">
    <property type="entry name" value="Protein kinase-like (PK-like)"/>
    <property type="match status" value="1"/>
</dbReference>
<comment type="caution">
    <text evidence="2">The sequence shown here is derived from an EMBL/GenBank/DDBJ whole genome shotgun (WGS) entry which is preliminary data.</text>
</comment>
<dbReference type="PANTHER" id="PTHR44167:SF18">
    <property type="entry name" value="PROTEIN KINASE DOMAIN-CONTAINING PROTEIN"/>
    <property type="match status" value="1"/>
</dbReference>
<reference evidence="2 3" key="1">
    <citation type="submission" date="2013-04" db="EMBL/GenBank/DDBJ databases">
        <title>The Genome Sequence of Parabacteroides goldsteinii DSM 19448.</title>
        <authorList>
            <consortium name="The Broad Institute Genomics Platform"/>
            <person name="Earl A."/>
            <person name="Ward D."/>
            <person name="Feldgarden M."/>
            <person name="Gevers D."/>
            <person name="Martens E."/>
            <person name="Sakamoto M."/>
            <person name="Benno Y."/>
            <person name="Song Y."/>
            <person name="Liu C."/>
            <person name="Lee J."/>
            <person name="Bolanos M."/>
            <person name="Vaisanen M.L."/>
            <person name="Finegold S.M."/>
            <person name="Walker B."/>
            <person name="Young S."/>
            <person name="Zeng Q."/>
            <person name="Gargeya S."/>
            <person name="Fitzgerald M."/>
            <person name="Haas B."/>
            <person name="Abouelleil A."/>
            <person name="Allen A.W."/>
            <person name="Alvarado L."/>
            <person name="Arachchi H.M."/>
            <person name="Berlin A.M."/>
            <person name="Chapman S.B."/>
            <person name="Gainer-Dewar J."/>
            <person name="Goldberg J."/>
            <person name="Griggs A."/>
            <person name="Gujja S."/>
            <person name="Hansen M."/>
            <person name="Howarth C."/>
            <person name="Imamovic A."/>
            <person name="Ireland A."/>
            <person name="Larimer J."/>
            <person name="McCowan C."/>
            <person name="Murphy C."/>
            <person name="Pearson M."/>
            <person name="Poon T.W."/>
            <person name="Priest M."/>
            <person name="Roberts A."/>
            <person name="Saif S."/>
            <person name="Shea T."/>
            <person name="Sisk P."/>
            <person name="Sykes S."/>
            <person name="Wortman J."/>
            <person name="Nusbaum C."/>
            <person name="Birren B."/>
        </authorList>
    </citation>
    <scope>NUCLEOTIDE SEQUENCE [LARGE SCALE GENOMIC DNA]</scope>
    <source>
        <strain evidence="2 3">DSM 19448</strain>
    </source>
</reference>
<dbReference type="PROSITE" id="PS50011">
    <property type="entry name" value="PROTEIN_KINASE_DOM"/>
    <property type="match status" value="1"/>
</dbReference>
<proteinExistence type="predicted"/>
<dbReference type="AlphaFoldDB" id="A0A0F5IQE0"/>
<dbReference type="Gene3D" id="1.10.510.10">
    <property type="entry name" value="Transferase(Phosphotransferase) domain 1"/>
    <property type="match status" value="1"/>
</dbReference>
<dbReference type="PANTHER" id="PTHR44167">
    <property type="entry name" value="OVARIAN-SPECIFIC SERINE/THREONINE-PROTEIN KINASE LOK-RELATED"/>
    <property type="match status" value="1"/>
</dbReference>
<dbReference type="Pfam" id="PF00069">
    <property type="entry name" value="Pkinase"/>
    <property type="match status" value="1"/>
</dbReference>
<evidence type="ECO:0000313" key="3">
    <source>
        <dbReference type="Proteomes" id="UP000033047"/>
    </source>
</evidence>
<dbReference type="HOGENOM" id="CLU_586510_0_0_10"/>
<dbReference type="EMBL" id="AQHV01000025">
    <property type="protein sequence ID" value="KKB47703.1"/>
    <property type="molecule type" value="Genomic_DNA"/>
</dbReference>